<dbReference type="AlphaFoldDB" id="A0A2D6YJ81"/>
<dbReference type="Pfam" id="PF01547">
    <property type="entry name" value="SBP_bac_1"/>
    <property type="match status" value="1"/>
</dbReference>
<reference evidence="3" key="1">
    <citation type="submission" date="2017-09" db="EMBL/GenBank/DDBJ databases">
        <title>The Reconstruction of 2,631 Draft Metagenome-Assembled Genomes from the Global Oceans.</title>
        <authorList>
            <person name="Tully B.J."/>
            <person name="Graham E.D."/>
            <person name="Heidelberg J.F."/>
        </authorList>
    </citation>
    <scope>NUCLEOTIDE SEQUENCE [LARGE SCALE GENOMIC DNA]</scope>
</reference>
<protein>
    <submittedName>
        <fullName evidence="2">ABC transporter substrate-binding protein</fullName>
    </submittedName>
</protein>
<dbReference type="PANTHER" id="PTHR43649">
    <property type="entry name" value="ARABINOSE-BINDING PROTEIN-RELATED"/>
    <property type="match status" value="1"/>
</dbReference>
<comment type="caution">
    <text evidence="2">The sequence shown here is derived from an EMBL/GenBank/DDBJ whole genome shotgun (WGS) entry which is preliminary data.</text>
</comment>
<accession>A0A2D6YJ81</accession>
<feature type="signal peptide" evidence="1">
    <location>
        <begin position="1"/>
        <end position="29"/>
    </location>
</feature>
<evidence type="ECO:0000313" key="2">
    <source>
        <dbReference type="EMBL" id="MAH63251.1"/>
    </source>
</evidence>
<name>A0A2D6YJ81_9DELT</name>
<evidence type="ECO:0000256" key="1">
    <source>
        <dbReference type="SAM" id="SignalP"/>
    </source>
</evidence>
<gene>
    <name evidence="2" type="ORF">CMN54_07385</name>
</gene>
<keyword evidence="1" id="KW-0732">Signal</keyword>
<feature type="chain" id="PRO_5014900112" evidence="1">
    <location>
        <begin position="30"/>
        <end position="455"/>
    </location>
</feature>
<dbReference type="EMBL" id="NZEX01000085">
    <property type="protein sequence ID" value="MAH63251.1"/>
    <property type="molecule type" value="Genomic_DNA"/>
</dbReference>
<dbReference type="Gene3D" id="3.40.190.10">
    <property type="entry name" value="Periplasmic binding protein-like II"/>
    <property type="match status" value="1"/>
</dbReference>
<evidence type="ECO:0000313" key="3">
    <source>
        <dbReference type="Proteomes" id="UP000226525"/>
    </source>
</evidence>
<dbReference type="PANTHER" id="PTHR43649:SF11">
    <property type="entry name" value="ABC TRANSPORTER SUBSTRATE-BINDING PROTEIN YESO-RELATED"/>
    <property type="match status" value="1"/>
</dbReference>
<organism evidence="2 3">
    <name type="scientific">SAR324 cluster bacterium</name>
    <dbReference type="NCBI Taxonomy" id="2024889"/>
    <lineage>
        <taxon>Bacteria</taxon>
        <taxon>Deltaproteobacteria</taxon>
        <taxon>SAR324 cluster</taxon>
    </lineage>
</organism>
<dbReference type="Proteomes" id="UP000226525">
    <property type="component" value="Unassembled WGS sequence"/>
</dbReference>
<dbReference type="InterPro" id="IPR006059">
    <property type="entry name" value="SBP"/>
</dbReference>
<dbReference type="SUPFAM" id="SSF53850">
    <property type="entry name" value="Periplasmic binding protein-like II"/>
    <property type="match status" value="1"/>
</dbReference>
<proteinExistence type="predicted"/>
<dbReference type="InterPro" id="IPR050490">
    <property type="entry name" value="Bact_solute-bd_prot1"/>
</dbReference>
<sequence>MLKVSLKGALTGCLMLATAASLPLGQAMARDLTIQVWAGGSNVADAYRVDAITMAADILERESAIRGEELNITVETKYDFDGWGGFKQAVTLAAEANNAPHIVVTGHEDIAPWSQSGLIRPIEDYVDFDSWPLSDLFENLIEISSFEGVIYGVPQDAESRPFFGWIPHLKAIGYSDADIRDMPGKVQRGEYTLEDVLNDAKKIQDAGLVEAGYGWYPRVSKGGDYWQFYLSYGGEMLDSSSGKLVFDKAAMQKVYEFFAKAVEMGVTRKNHIGTPWDQWYSEVASGKAGLWHGGTWHYARYTGKEGLQDFFGSVMFSLIPAGDSNGNANTITHPLVYLVTNRGSDDDAAVAAQLIAIASEPRINTLHAIKSAHLGIAKSQQSVPLYANDRWASEATVRLLPYASAQPNHTGFSPYFDAMWKGLEASWTGQKSPAQAIADVESELKAQLGGDILIR</sequence>